<dbReference type="PANTHER" id="PTHR44688:SF16">
    <property type="entry name" value="DNA-BINDING TRANSCRIPTIONAL ACTIVATOR DEVR_DOSR"/>
    <property type="match status" value="1"/>
</dbReference>
<dbReference type="Gene3D" id="1.10.10.10">
    <property type="entry name" value="Winged helix-like DNA-binding domain superfamily/Winged helix DNA-binding domain"/>
    <property type="match status" value="1"/>
</dbReference>
<evidence type="ECO:0000313" key="6">
    <source>
        <dbReference type="Proteomes" id="UP001501461"/>
    </source>
</evidence>
<accession>A0ABN2TYH6</accession>
<dbReference type="PROSITE" id="PS50043">
    <property type="entry name" value="HTH_LUXR_2"/>
    <property type="match status" value="1"/>
</dbReference>
<dbReference type="SUPFAM" id="SSF46894">
    <property type="entry name" value="C-terminal effector domain of the bipartite response regulators"/>
    <property type="match status" value="1"/>
</dbReference>
<name>A0ABN2TYH6_9MICC</name>
<dbReference type="InterPro" id="IPR011990">
    <property type="entry name" value="TPR-like_helical_dom_sf"/>
</dbReference>
<keyword evidence="3" id="KW-0804">Transcription</keyword>
<dbReference type="PANTHER" id="PTHR44688">
    <property type="entry name" value="DNA-BINDING TRANSCRIPTIONAL ACTIVATOR DEVR_DOSR"/>
    <property type="match status" value="1"/>
</dbReference>
<keyword evidence="6" id="KW-1185">Reference proteome</keyword>
<dbReference type="PRINTS" id="PR00038">
    <property type="entry name" value="HTHLUXR"/>
</dbReference>
<feature type="domain" description="HTH luxR-type" evidence="4">
    <location>
        <begin position="452"/>
        <end position="517"/>
    </location>
</feature>
<evidence type="ECO:0000313" key="5">
    <source>
        <dbReference type="EMBL" id="GAA2024324.1"/>
    </source>
</evidence>
<dbReference type="Gene3D" id="1.25.40.10">
    <property type="entry name" value="Tetratricopeptide repeat domain"/>
    <property type="match status" value="1"/>
</dbReference>
<reference evidence="5 6" key="1">
    <citation type="journal article" date="2019" name="Int. J. Syst. Evol. Microbiol.">
        <title>The Global Catalogue of Microorganisms (GCM) 10K type strain sequencing project: providing services to taxonomists for standard genome sequencing and annotation.</title>
        <authorList>
            <consortium name="The Broad Institute Genomics Platform"/>
            <consortium name="The Broad Institute Genome Sequencing Center for Infectious Disease"/>
            <person name="Wu L."/>
            <person name="Ma J."/>
        </authorList>
    </citation>
    <scope>NUCLEOTIDE SEQUENCE [LARGE SCALE GENOMIC DNA]</scope>
    <source>
        <strain evidence="5 6">JCM 13595</strain>
    </source>
</reference>
<keyword evidence="1" id="KW-0805">Transcription regulation</keyword>
<dbReference type="SMART" id="SM00421">
    <property type="entry name" value="HTH_LUXR"/>
    <property type="match status" value="1"/>
</dbReference>
<organism evidence="5 6">
    <name type="scientific">Yaniella flava</name>
    <dbReference type="NCBI Taxonomy" id="287930"/>
    <lineage>
        <taxon>Bacteria</taxon>
        <taxon>Bacillati</taxon>
        <taxon>Actinomycetota</taxon>
        <taxon>Actinomycetes</taxon>
        <taxon>Micrococcales</taxon>
        <taxon>Micrococcaceae</taxon>
        <taxon>Yaniella</taxon>
    </lineage>
</organism>
<dbReference type="InterPro" id="IPR036388">
    <property type="entry name" value="WH-like_DNA-bd_sf"/>
</dbReference>
<proteinExistence type="predicted"/>
<evidence type="ECO:0000256" key="3">
    <source>
        <dbReference type="ARBA" id="ARBA00023163"/>
    </source>
</evidence>
<sequence>MLTPDRIHLRGEPASARDALALFAEAVENAIREENYPAAARLVETDIASAWFGIQSARLTEILHLFVTKNVTPCPLLKVAHQVLTTSTAGQLSSRELLASIDLNDPQQMFVLTLFRMADFRLKGRTIEALEQGDSLQEHLVRMNPLLDRTRGAHLQAAVQIGISAMLAGDFTKALTAFTQAQMQPAPPQYAFLTRDALVKSALIHACFGNATTAKALLDRSVRIRRTSSWIEAHIDTHQEFVRILIHSGSDDEALDQLEAINLHDIGEMWPFYMVAIHRVLEATGRQDELELQLNIFDSLPLARVDGDGFSGSIIPLNRALVALSRGREAEADTFLSRTDPHLPYTKLVQSAAHLYSGQNQQAIQKATRLRHQTRGFRLMEVRRLSILATAHYRTGNVERSIETLKHAAQLPRGLSPTEIELFNADCRELAAQHVTPWPSKTPSHTTFLTGLPEAGRTLTEREIVILRHLAEGHTRARIAEILFISLSTVKTQLRSAFRKLGVSSTSDAIVECQRRDLI</sequence>
<dbReference type="Pfam" id="PF00196">
    <property type="entry name" value="GerE"/>
    <property type="match status" value="1"/>
</dbReference>
<dbReference type="CDD" id="cd06170">
    <property type="entry name" value="LuxR_C_like"/>
    <property type="match status" value="1"/>
</dbReference>
<dbReference type="EMBL" id="BAAAMN010000001">
    <property type="protein sequence ID" value="GAA2024324.1"/>
    <property type="molecule type" value="Genomic_DNA"/>
</dbReference>
<dbReference type="InterPro" id="IPR016032">
    <property type="entry name" value="Sig_transdc_resp-reg_C-effctor"/>
</dbReference>
<evidence type="ECO:0000256" key="2">
    <source>
        <dbReference type="ARBA" id="ARBA00023125"/>
    </source>
</evidence>
<protein>
    <recommendedName>
        <fullName evidence="4">HTH luxR-type domain-containing protein</fullName>
    </recommendedName>
</protein>
<dbReference type="SUPFAM" id="SSF48452">
    <property type="entry name" value="TPR-like"/>
    <property type="match status" value="1"/>
</dbReference>
<evidence type="ECO:0000259" key="4">
    <source>
        <dbReference type="PROSITE" id="PS50043"/>
    </source>
</evidence>
<dbReference type="InterPro" id="IPR000792">
    <property type="entry name" value="Tscrpt_reg_LuxR_C"/>
</dbReference>
<dbReference type="RefSeq" id="WP_343955400.1">
    <property type="nucleotide sequence ID" value="NZ_BAAAMN010000001.1"/>
</dbReference>
<gene>
    <name evidence="5" type="ORF">GCM10009720_00100</name>
</gene>
<dbReference type="Proteomes" id="UP001501461">
    <property type="component" value="Unassembled WGS sequence"/>
</dbReference>
<evidence type="ECO:0000256" key="1">
    <source>
        <dbReference type="ARBA" id="ARBA00023015"/>
    </source>
</evidence>
<comment type="caution">
    <text evidence="5">The sequence shown here is derived from an EMBL/GenBank/DDBJ whole genome shotgun (WGS) entry which is preliminary data.</text>
</comment>
<keyword evidence="2" id="KW-0238">DNA-binding</keyword>